<keyword evidence="1" id="KW-0132">Cell division</keyword>
<organism evidence="8 9">
    <name type="scientific">Phytophthora boehmeriae</name>
    <dbReference type="NCBI Taxonomy" id="109152"/>
    <lineage>
        <taxon>Eukaryota</taxon>
        <taxon>Sar</taxon>
        <taxon>Stramenopiles</taxon>
        <taxon>Oomycota</taxon>
        <taxon>Peronosporomycetes</taxon>
        <taxon>Peronosporales</taxon>
        <taxon>Peronosporaceae</taxon>
        <taxon>Phytophthora</taxon>
    </lineage>
</organism>
<keyword evidence="9" id="KW-1185">Reference proteome</keyword>
<feature type="compositionally biased region" description="Basic and acidic residues" evidence="5">
    <location>
        <begin position="55"/>
        <end position="73"/>
    </location>
</feature>
<dbReference type="InterPro" id="IPR006671">
    <property type="entry name" value="Cyclin_N"/>
</dbReference>
<dbReference type="Pfam" id="PF02984">
    <property type="entry name" value="Cyclin_C"/>
    <property type="match status" value="1"/>
</dbReference>
<protein>
    <submittedName>
        <fullName evidence="8">Uncharacterized protein</fullName>
    </submittedName>
</protein>
<dbReference type="InterPro" id="IPR013763">
    <property type="entry name" value="Cyclin-like_dom"/>
</dbReference>
<dbReference type="OrthoDB" id="5590282at2759"/>
<feature type="domain" description="Cyclin C-terminal" evidence="7">
    <location>
        <begin position="423"/>
        <end position="546"/>
    </location>
</feature>
<dbReference type="EMBL" id="JAGDFL010000377">
    <property type="protein sequence ID" value="KAG7390622.1"/>
    <property type="molecule type" value="Genomic_DNA"/>
</dbReference>
<keyword evidence="2 4" id="KW-0195">Cyclin</keyword>
<evidence type="ECO:0000256" key="4">
    <source>
        <dbReference type="RuleBase" id="RU000383"/>
    </source>
</evidence>
<evidence type="ECO:0000259" key="6">
    <source>
        <dbReference type="SMART" id="SM00385"/>
    </source>
</evidence>
<reference evidence="8" key="1">
    <citation type="submission" date="2021-02" db="EMBL/GenBank/DDBJ databases">
        <authorList>
            <person name="Palmer J.M."/>
        </authorList>
    </citation>
    <scope>NUCLEOTIDE SEQUENCE</scope>
    <source>
        <strain evidence="8">SCRP23</strain>
    </source>
</reference>
<feature type="compositionally biased region" description="Polar residues" evidence="5">
    <location>
        <begin position="33"/>
        <end position="46"/>
    </location>
</feature>
<dbReference type="InterPro" id="IPR046965">
    <property type="entry name" value="Cyclin_A/B-like"/>
</dbReference>
<feature type="region of interest" description="Disordered" evidence="5">
    <location>
        <begin position="1"/>
        <end position="156"/>
    </location>
</feature>
<keyword evidence="3" id="KW-0131">Cell cycle</keyword>
<evidence type="ECO:0000259" key="7">
    <source>
        <dbReference type="SMART" id="SM01332"/>
    </source>
</evidence>
<dbReference type="Proteomes" id="UP000693981">
    <property type="component" value="Unassembled WGS sequence"/>
</dbReference>
<feature type="compositionally biased region" description="Low complexity" evidence="5">
    <location>
        <begin position="146"/>
        <end position="155"/>
    </location>
</feature>
<dbReference type="AlphaFoldDB" id="A0A8T1W9F0"/>
<evidence type="ECO:0000256" key="5">
    <source>
        <dbReference type="SAM" id="MobiDB-lite"/>
    </source>
</evidence>
<evidence type="ECO:0000256" key="1">
    <source>
        <dbReference type="ARBA" id="ARBA00022618"/>
    </source>
</evidence>
<dbReference type="SMART" id="SM01332">
    <property type="entry name" value="Cyclin_C"/>
    <property type="match status" value="1"/>
</dbReference>
<dbReference type="InterPro" id="IPR004367">
    <property type="entry name" value="Cyclin_C-dom"/>
</dbReference>
<accession>A0A8T1W9F0</accession>
<evidence type="ECO:0000256" key="3">
    <source>
        <dbReference type="ARBA" id="ARBA00023306"/>
    </source>
</evidence>
<feature type="compositionally biased region" description="Polar residues" evidence="5">
    <location>
        <begin position="74"/>
        <end position="85"/>
    </location>
</feature>
<evidence type="ECO:0000313" key="9">
    <source>
        <dbReference type="Proteomes" id="UP000693981"/>
    </source>
</evidence>
<proteinExistence type="inferred from homology"/>
<dbReference type="SMART" id="SM00385">
    <property type="entry name" value="CYCLIN"/>
    <property type="match status" value="2"/>
</dbReference>
<name>A0A8T1W9F0_9STRA</name>
<feature type="compositionally biased region" description="Basic and acidic residues" evidence="5">
    <location>
        <begin position="104"/>
        <end position="113"/>
    </location>
</feature>
<gene>
    <name evidence="8" type="ORF">PHYBOEH_006962</name>
</gene>
<evidence type="ECO:0000256" key="2">
    <source>
        <dbReference type="ARBA" id="ARBA00023127"/>
    </source>
</evidence>
<comment type="caution">
    <text evidence="8">The sequence shown here is derived from an EMBL/GenBank/DDBJ whole genome shotgun (WGS) entry which is preliminary data.</text>
</comment>
<evidence type="ECO:0000313" key="8">
    <source>
        <dbReference type="EMBL" id="KAG7390622.1"/>
    </source>
</evidence>
<feature type="compositionally biased region" description="Polar residues" evidence="5">
    <location>
        <begin position="126"/>
        <end position="137"/>
    </location>
</feature>
<dbReference type="FunFam" id="1.10.472.10:FF:000001">
    <property type="entry name" value="G2/mitotic-specific cyclin"/>
    <property type="match status" value="1"/>
</dbReference>
<feature type="compositionally biased region" description="Low complexity" evidence="5">
    <location>
        <begin position="86"/>
        <end position="97"/>
    </location>
</feature>
<dbReference type="Pfam" id="PF00134">
    <property type="entry name" value="Cyclin_N"/>
    <property type="match status" value="1"/>
</dbReference>
<dbReference type="PIRSF" id="PIRSF001771">
    <property type="entry name" value="Cyclin_A_B_D_E"/>
    <property type="match status" value="1"/>
</dbReference>
<comment type="similarity">
    <text evidence="4">Belongs to the cyclin family.</text>
</comment>
<sequence length="561" mass="63211">MEHSTSTSASTTRAAASKPGDTTRKRKRGALQDISNNSKKLSQSRVSTRRGGVTVKKEQDEVTKRKTKAETKSVRPSTRSKGTVNSALSSMAATAASKAKKRPSALDKKTDTRAKKRKLDGVENQPPHQKIQTSMLSFQAPKPKPSTKTTATATTRSVRTGLRNTAQIKKETSVIDATEDKENAEAESNISKVLEKQTDKDAKEVLTHKQPIEPTAQVKREAVETEETLPPQASTYMAAISAQSRSHVYAPRPYSFRFDHRNSCFDEQTYATSVQDIDAPSATMSSHASKLVRELDVYYRKHEMKYLPEADYIGTVQMDINEKMRTILVDWLVEVGEEYELDSQTFHKAVNLVDRCLKKIKINRKQFQLLGCACMMIAAKFEEVYGPNVEEFVYISDQTYTAEEMLDMEAKVLKALEYRVASTTCYGFVHRYIKAGCTTDKQRALVMYLCDFTLLYYHMVKFKPSKLVASAVFLVRVITDEAEPWTPTLHHVTQYNPFDLQDCIEELHRLHAIESQVVSTQRDKAKAVSEKYMADKFLSASTIPSCDDAKLAESFSKYMPS</sequence>
<feature type="domain" description="Cyclin-like" evidence="6">
    <location>
        <begin position="427"/>
        <end position="509"/>
    </location>
</feature>
<feature type="compositionally biased region" description="Low complexity" evidence="5">
    <location>
        <begin position="1"/>
        <end position="17"/>
    </location>
</feature>
<feature type="domain" description="Cyclin-like" evidence="6">
    <location>
        <begin position="330"/>
        <end position="414"/>
    </location>
</feature>
<dbReference type="PANTHER" id="PTHR10177">
    <property type="entry name" value="CYCLINS"/>
    <property type="match status" value="1"/>
</dbReference>
<dbReference type="InterPro" id="IPR039361">
    <property type="entry name" value="Cyclin"/>
</dbReference>
<dbReference type="GO" id="GO:0051301">
    <property type="term" value="P:cell division"/>
    <property type="evidence" value="ECO:0007669"/>
    <property type="project" value="UniProtKB-KW"/>
</dbReference>